<evidence type="ECO:0000313" key="2">
    <source>
        <dbReference type="Proteomes" id="UP001156669"/>
    </source>
</evidence>
<evidence type="ECO:0000313" key="1">
    <source>
        <dbReference type="EMBL" id="GLR04815.1"/>
    </source>
</evidence>
<dbReference type="EMBL" id="BSOE01000047">
    <property type="protein sequence ID" value="GLR04815.1"/>
    <property type="molecule type" value="Genomic_DNA"/>
</dbReference>
<proteinExistence type="predicted"/>
<keyword evidence="2" id="KW-1185">Reference proteome</keyword>
<protein>
    <submittedName>
        <fullName evidence="1">Uncharacterized protein</fullName>
    </submittedName>
</protein>
<name>A0ABQ5Y6U4_9VIBR</name>
<reference evidence="2" key="1">
    <citation type="journal article" date="2019" name="Int. J. Syst. Evol. Microbiol.">
        <title>The Global Catalogue of Microorganisms (GCM) 10K type strain sequencing project: providing services to taxonomists for standard genome sequencing and annotation.</title>
        <authorList>
            <consortium name="The Broad Institute Genomics Platform"/>
            <consortium name="The Broad Institute Genome Sequencing Center for Infectious Disease"/>
            <person name="Wu L."/>
            <person name="Ma J."/>
        </authorList>
    </citation>
    <scope>NUCLEOTIDE SEQUENCE [LARGE SCALE GENOMIC DNA]</scope>
    <source>
        <strain evidence="2">NBRC 110633</strain>
    </source>
</reference>
<accession>A0ABQ5Y6U4</accession>
<organism evidence="1 2">
    <name type="scientific">Vibrio hyugaensis</name>
    <dbReference type="NCBI Taxonomy" id="1534743"/>
    <lineage>
        <taxon>Bacteria</taxon>
        <taxon>Pseudomonadati</taxon>
        <taxon>Pseudomonadota</taxon>
        <taxon>Gammaproteobacteria</taxon>
        <taxon>Vibrionales</taxon>
        <taxon>Vibrionaceae</taxon>
        <taxon>Vibrio</taxon>
    </lineage>
</organism>
<sequence length="56" mass="6261">MSNEALRTRDFALQPSALRTGRVTTKAKGERHEPKLTLKQYGIDSRLQPDGGVCVY</sequence>
<dbReference type="Proteomes" id="UP001156669">
    <property type="component" value="Unassembled WGS sequence"/>
</dbReference>
<gene>
    <name evidence="1" type="ORF">GCM10007906_24030</name>
</gene>
<comment type="caution">
    <text evidence="1">The sequence shown here is derived from an EMBL/GenBank/DDBJ whole genome shotgun (WGS) entry which is preliminary data.</text>
</comment>